<evidence type="ECO:0000256" key="3">
    <source>
        <dbReference type="ARBA" id="ARBA00022660"/>
    </source>
</evidence>
<evidence type="ECO:0000313" key="13">
    <source>
        <dbReference type="Proteomes" id="UP000284706"/>
    </source>
</evidence>
<evidence type="ECO:0000256" key="1">
    <source>
        <dbReference type="ARBA" id="ARBA00004443"/>
    </source>
</evidence>
<keyword evidence="7" id="KW-0496">Mitochondrion</keyword>
<dbReference type="Pfam" id="PF00675">
    <property type="entry name" value="Peptidase_M16"/>
    <property type="match status" value="1"/>
</dbReference>
<protein>
    <recommendedName>
        <fullName evidence="10">Cytochrome b-c1 complex subunit 2, mitochondrial</fullName>
    </recommendedName>
</protein>
<evidence type="ECO:0000313" key="12">
    <source>
        <dbReference type="EMBL" id="PPQ72034.1"/>
    </source>
</evidence>
<accession>A0A409W0J4</accession>
<evidence type="ECO:0000256" key="5">
    <source>
        <dbReference type="ARBA" id="ARBA00022946"/>
    </source>
</evidence>
<keyword evidence="8" id="KW-0472">Membrane</keyword>
<dbReference type="PANTHER" id="PTHR11851:SF209">
    <property type="entry name" value="CYTOCHROME B-C1 COMPLEX SUBUNIT 2, MITOCHONDRIAL"/>
    <property type="match status" value="1"/>
</dbReference>
<dbReference type="PANTHER" id="PTHR11851">
    <property type="entry name" value="METALLOPROTEASE"/>
    <property type="match status" value="1"/>
</dbReference>
<keyword evidence="4" id="KW-0999">Mitochondrion inner membrane</keyword>
<dbReference type="OrthoDB" id="6369905at2759"/>
<evidence type="ECO:0000256" key="2">
    <source>
        <dbReference type="ARBA" id="ARBA00022448"/>
    </source>
</evidence>
<dbReference type="EMBL" id="NHYE01005476">
    <property type="protein sequence ID" value="PPQ72034.1"/>
    <property type="molecule type" value="Genomic_DNA"/>
</dbReference>
<comment type="caution">
    <text evidence="12">The sequence shown here is derived from an EMBL/GenBank/DDBJ whole genome shotgun (WGS) entry which is preliminary data.</text>
</comment>
<evidence type="ECO:0000256" key="9">
    <source>
        <dbReference type="ARBA" id="ARBA00038146"/>
    </source>
</evidence>
<keyword evidence="3" id="KW-0679">Respiratory chain</keyword>
<dbReference type="FunCoup" id="A0A409W0J4">
    <property type="interactions" value="197"/>
</dbReference>
<sequence>MLAARASTARNAQRLARSFATVVDTTGVKVAAVDYNQPTASVTVLVKAGSRFEPKNGVAHALKNFAFKSTGSRSAIGTVRESELYGGVLYSALGREHLALTAEFLKEDAPYFVDVLTSFVTSAKFTRHEYEEYVAPHVSAETEAATRDPAIFAVDAAHSLAFRSGLGSSLFAPAHNDLTVDDVKSYASSVFTKGNVAVIGTGIDQSTLTALVEKAFAKVAETSAVSAPSSKYFGGETRVAGHGGPQTVFVGFGTAGSPSAEHAALAAHLSTTPSVKWSKGLSPLSSLPEETSVRPVYLPYSDASLFGLLVQGSTPSKVKEAGQAAVAALKAASKSIKAEELKTAVAKAKFAAASSVDTREGLVRTLGSKIFSSTDASLAATLSSLDAVDASAFSKATAALLSAKPTYVAVGDAKLPYADELGL</sequence>
<evidence type="ECO:0000256" key="4">
    <source>
        <dbReference type="ARBA" id="ARBA00022792"/>
    </source>
</evidence>
<keyword evidence="13" id="KW-1185">Reference proteome</keyword>
<evidence type="ECO:0000256" key="6">
    <source>
        <dbReference type="ARBA" id="ARBA00022982"/>
    </source>
</evidence>
<evidence type="ECO:0000256" key="7">
    <source>
        <dbReference type="ARBA" id="ARBA00023128"/>
    </source>
</evidence>
<dbReference type="Proteomes" id="UP000284706">
    <property type="component" value="Unassembled WGS sequence"/>
</dbReference>
<gene>
    <name evidence="12" type="ORF">CVT26_006724</name>
</gene>
<reference evidence="12 13" key="1">
    <citation type="journal article" date="2018" name="Evol. Lett.">
        <title>Horizontal gene cluster transfer increased hallucinogenic mushroom diversity.</title>
        <authorList>
            <person name="Reynolds H.T."/>
            <person name="Vijayakumar V."/>
            <person name="Gluck-Thaler E."/>
            <person name="Korotkin H.B."/>
            <person name="Matheny P.B."/>
            <person name="Slot J.C."/>
        </authorList>
    </citation>
    <scope>NUCLEOTIDE SEQUENCE [LARGE SCALE GENOMIC DNA]</scope>
    <source>
        <strain evidence="12 13">SRW20</strain>
    </source>
</reference>
<feature type="domain" description="Peptidase M16 N-terminal" evidence="11">
    <location>
        <begin position="31"/>
        <end position="173"/>
    </location>
</feature>
<evidence type="ECO:0000256" key="10">
    <source>
        <dbReference type="ARBA" id="ARBA00040751"/>
    </source>
</evidence>
<dbReference type="GO" id="GO:0005743">
    <property type="term" value="C:mitochondrial inner membrane"/>
    <property type="evidence" value="ECO:0007669"/>
    <property type="project" value="UniProtKB-SubCell"/>
</dbReference>
<dbReference type="InterPro" id="IPR050361">
    <property type="entry name" value="MPP/UQCRC_Complex"/>
</dbReference>
<name>A0A409W0J4_9AGAR</name>
<dbReference type="InterPro" id="IPR011765">
    <property type="entry name" value="Pept_M16_N"/>
</dbReference>
<keyword evidence="2" id="KW-0813">Transport</keyword>
<dbReference type="GO" id="GO:0046872">
    <property type="term" value="F:metal ion binding"/>
    <property type="evidence" value="ECO:0007669"/>
    <property type="project" value="InterPro"/>
</dbReference>
<dbReference type="FunFam" id="3.30.830.10:FF:000021">
    <property type="entry name" value="Cytochrome b-c1 complex subunit 2"/>
    <property type="match status" value="1"/>
</dbReference>
<comment type="subcellular location">
    <subcellularLocation>
        <location evidence="1">Mitochondrion inner membrane</location>
        <topology evidence="1">Peripheral membrane protein</topology>
        <orientation evidence="1">Matrix side</orientation>
    </subcellularLocation>
</comment>
<dbReference type="Gene3D" id="3.30.830.10">
    <property type="entry name" value="Metalloenzyme, LuxS/M16 peptidase-like"/>
    <property type="match status" value="2"/>
</dbReference>
<organism evidence="12 13">
    <name type="scientific">Gymnopilus dilepis</name>
    <dbReference type="NCBI Taxonomy" id="231916"/>
    <lineage>
        <taxon>Eukaryota</taxon>
        <taxon>Fungi</taxon>
        <taxon>Dikarya</taxon>
        <taxon>Basidiomycota</taxon>
        <taxon>Agaricomycotina</taxon>
        <taxon>Agaricomycetes</taxon>
        <taxon>Agaricomycetidae</taxon>
        <taxon>Agaricales</taxon>
        <taxon>Agaricineae</taxon>
        <taxon>Hymenogastraceae</taxon>
        <taxon>Gymnopilus</taxon>
    </lineage>
</organism>
<proteinExistence type="inferred from homology"/>
<dbReference type="STRING" id="231916.A0A409W0J4"/>
<evidence type="ECO:0000259" key="11">
    <source>
        <dbReference type="Pfam" id="PF00675"/>
    </source>
</evidence>
<dbReference type="AlphaFoldDB" id="A0A409W0J4"/>
<dbReference type="SUPFAM" id="SSF63411">
    <property type="entry name" value="LuxS/MPP-like metallohydrolase"/>
    <property type="match status" value="2"/>
</dbReference>
<dbReference type="InParanoid" id="A0A409W0J4"/>
<dbReference type="InterPro" id="IPR011249">
    <property type="entry name" value="Metalloenz_LuxS/M16"/>
</dbReference>
<evidence type="ECO:0000256" key="8">
    <source>
        <dbReference type="ARBA" id="ARBA00023136"/>
    </source>
</evidence>
<comment type="similarity">
    <text evidence="9">Belongs to the peptidase M16 family. UQCRC2/QCR2 subfamily.</text>
</comment>
<keyword evidence="5" id="KW-0809">Transit peptide</keyword>
<keyword evidence="6" id="KW-0249">Electron transport</keyword>